<protein>
    <recommendedName>
        <fullName evidence="2">Glycosyl transferase family 1 domain-containing protein</fullName>
    </recommendedName>
</protein>
<comment type="caution">
    <text evidence="1">The sequence shown here is derived from an EMBL/GenBank/DDBJ whole genome shotgun (WGS) entry which is preliminary data.</text>
</comment>
<dbReference type="PANTHER" id="PTHR45947:SF3">
    <property type="entry name" value="SULFOQUINOVOSYL TRANSFERASE SQD2"/>
    <property type="match status" value="1"/>
</dbReference>
<dbReference type="InterPro" id="IPR050194">
    <property type="entry name" value="Glycosyltransferase_grp1"/>
</dbReference>
<dbReference type="AlphaFoldDB" id="X1P5J2"/>
<name>X1P5J2_9ZZZZ</name>
<feature type="non-terminal residue" evidence="1">
    <location>
        <position position="121"/>
    </location>
</feature>
<dbReference type="CDD" id="cd03801">
    <property type="entry name" value="GT4_PimA-like"/>
    <property type="match status" value="1"/>
</dbReference>
<dbReference type="PANTHER" id="PTHR45947">
    <property type="entry name" value="SULFOQUINOVOSYL TRANSFERASE SQD2"/>
    <property type="match status" value="1"/>
</dbReference>
<evidence type="ECO:0008006" key="2">
    <source>
        <dbReference type="Google" id="ProtNLM"/>
    </source>
</evidence>
<dbReference type="Pfam" id="PF13692">
    <property type="entry name" value="Glyco_trans_1_4"/>
    <property type="match status" value="1"/>
</dbReference>
<proteinExistence type="predicted"/>
<evidence type="ECO:0000313" key="1">
    <source>
        <dbReference type="EMBL" id="GAI51567.1"/>
    </source>
</evidence>
<accession>X1P5J2</accession>
<dbReference type="Gene3D" id="3.40.50.2000">
    <property type="entry name" value="Glycogen Phosphorylase B"/>
    <property type="match status" value="1"/>
</dbReference>
<organism evidence="1">
    <name type="scientific">marine sediment metagenome</name>
    <dbReference type="NCBI Taxonomy" id="412755"/>
    <lineage>
        <taxon>unclassified sequences</taxon>
        <taxon>metagenomes</taxon>
        <taxon>ecological metagenomes</taxon>
    </lineage>
</organism>
<dbReference type="SUPFAM" id="SSF53756">
    <property type="entry name" value="UDP-Glycosyltransferase/glycogen phosphorylase"/>
    <property type="match status" value="1"/>
</dbReference>
<gene>
    <name evidence="1" type="ORF">S06H3_64249</name>
</gene>
<sequence length="121" mass="13476">MQEKLKQIVSQKNLDNIINITGRIDSEDMPQVYRKNDILISASCTEGMSNAMLEAMASGLPIIATRCEGTEELISDNGLVVEYANAEEIAKAVKKLADDRQLREQMSLAARTQAEKFTWGR</sequence>
<dbReference type="EMBL" id="BARV01042857">
    <property type="protein sequence ID" value="GAI51567.1"/>
    <property type="molecule type" value="Genomic_DNA"/>
</dbReference>
<reference evidence="1" key="1">
    <citation type="journal article" date="2014" name="Front. Microbiol.">
        <title>High frequency of phylogenetically diverse reductive dehalogenase-homologous genes in deep subseafloor sedimentary metagenomes.</title>
        <authorList>
            <person name="Kawai M."/>
            <person name="Futagami T."/>
            <person name="Toyoda A."/>
            <person name="Takaki Y."/>
            <person name="Nishi S."/>
            <person name="Hori S."/>
            <person name="Arai W."/>
            <person name="Tsubouchi T."/>
            <person name="Morono Y."/>
            <person name="Uchiyama I."/>
            <person name="Ito T."/>
            <person name="Fujiyama A."/>
            <person name="Inagaki F."/>
            <person name="Takami H."/>
        </authorList>
    </citation>
    <scope>NUCLEOTIDE SEQUENCE</scope>
    <source>
        <strain evidence="1">Expedition CK06-06</strain>
    </source>
</reference>
<dbReference type="GO" id="GO:0016758">
    <property type="term" value="F:hexosyltransferase activity"/>
    <property type="evidence" value="ECO:0007669"/>
    <property type="project" value="TreeGrafter"/>
</dbReference>